<accession>A0A0A9BY81</accession>
<evidence type="ECO:0000256" key="1">
    <source>
        <dbReference type="SAM" id="MobiDB-lite"/>
    </source>
</evidence>
<reference evidence="2" key="2">
    <citation type="journal article" date="2015" name="Data Brief">
        <title>Shoot transcriptome of the giant reed, Arundo donax.</title>
        <authorList>
            <person name="Barrero R.A."/>
            <person name="Guerrero F.D."/>
            <person name="Moolhuijzen P."/>
            <person name="Goolsby J.A."/>
            <person name="Tidwell J."/>
            <person name="Bellgard S.E."/>
            <person name="Bellgard M.I."/>
        </authorList>
    </citation>
    <scope>NUCLEOTIDE SEQUENCE</scope>
    <source>
        <tissue evidence="2">Shoot tissue taken approximately 20 cm above the soil surface</tissue>
    </source>
</reference>
<dbReference type="EMBL" id="GBRH01228886">
    <property type="protein sequence ID" value="JAD69009.1"/>
    <property type="molecule type" value="Transcribed_RNA"/>
</dbReference>
<organism evidence="2">
    <name type="scientific">Arundo donax</name>
    <name type="common">Giant reed</name>
    <name type="synonym">Donax arundinaceus</name>
    <dbReference type="NCBI Taxonomy" id="35708"/>
    <lineage>
        <taxon>Eukaryota</taxon>
        <taxon>Viridiplantae</taxon>
        <taxon>Streptophyta</taxon>
        <taxon>Embryophyta</taxon>
        <taxon>Tracheophyta</taxon>
        <taxon>Spermatophyta</taxon>
        <taxon>Magnoliopsida</taxon>
        <taxon>Liliopsida</taxon>
        <taxon>Poales</taxon>
        <taxon>Poaceae</taxon>
        <taxon>PACMAD clade</taxon>
        <taxon>Arundinoideae</taxon>
        <taxon>Arundineae</taxon>
        <taxon>Arundo</taxon>
    </lineage>
</organism>
<evidence type="ECO:0000313" key="2">
    <source>
        <dbReference type="EMBL" id="JAD69009.1"/>
    </source>
</evidence>
<proteinExistence type="predicted"/>
<sequence length="164" mass="17830">MTPHPPATASVSASGRWPTPGSRTCSSGLPTRVDLAVRGAILSPGFRMLKPWRPTATPSSCALLSPRVSSVPPMSSSFFVYRASPLPLTRLPTCKHEFINRSVRSNIGIMCREDGEFVVAHLKVTRKEADFLKPRDCPVTAELCCMLSKGALMAHYQVPANPPR</sequence>
<protein>
    <submittedName>
        <fullName evidence="2">Uncharacterized protein</fullName>
    </submittedName>
</protein>
<feature type="region of interest" description="Disordered" evidence="1">
    <location>
        <begin position="1"/>
        <end position="26"/>
    </location>
</feature>
<dbReference type="AlphaFoldDB" id="A0A0A9BY81"/>
<reference evidence="2" key="1">
    <citation type="submission" date="2014-09" db="EMBL/GenBank/DDBJ databases">
        <authorList>
            <person name="Magalhaes I.L.F."/>
            <person name="Oliveira U."/>
            <person name="Santos F.R."/>
            <person name="Vidigal T.H.D.A."/>
            <person name="Brescovit A.D."/>
            <person name="Santos A.J."/>
        </authorList>
    </citation>
    <scope>NUCLEOTIDE SEQUENCE</scope>
    <source>
        <tissue evidence="2">Shoot tissue taken approximately 20 cm above the soil surface</tissue>
    </source>
</reference>
<name>A0A0A9BY81_ARUDO</name>